<evidence type="ECO:0000259" key="1">
    <source>
        <dbReference type="Pfam" id="PF05685"/>
    </source>
</evidence>
<dbReference type="EMBL" id="BONE01000034">
    <property type="protein sequence ID" value="GIF74748.1"/>
    <property type="molecule type" value="Genomic_DNA"/>
</dbReference>
<evidence type="ECO:0000313" key="2">
    <source>
        <dbReference type="EMBL" id="GIF74748.1"/>
    </source>
</evidence>
<evidence type="ECO:0000313" key="3">
    <source>
        <dbReference type="Proteomes" id="UP000604117"/>
    </source>
</evidence>
<comment type="caution">
    <text evidence="2">The sequence shown here is derived from an EMBL/GenBank/DDBJ whole genome shotgun (WGS) entry which is preliminary data.</text>
</comment>
<dbReference type="SUPFAM" id="SSF52980">
    <property type="entry name" value="Restriction endonuclease-like"/>
    <property type="match status" value="1"/>
</dbReference>
<proteinExistence type="predicted"/>
<keyword evidence="3" id="KW-1185">Reference proteome</keyword>
<gene>
    <name evidence="2" type="ORF">Asi02nite_42660</name>
</gene>
<dbReference type="Pfam" id="PF05685">
    <property type="entry name" value="Uma2"/>
    <property type="match status" value="1"/>
</dbReference>
<protein>
    <recommendedName>
        <fullName evidence="1">Putative restriction endonuclease domain-containing protein</fullName>
    </recommendedName>
</protein>
<dbReference type="Gene3D" id="3.90.1570.10">
    <property type="entry name" value="tt1808, chain A"/>
    <property type="match status" value="1"/>
</dbReference>
<dbReference type="InterPro" id="IPR011335">
    <property type="entry name" value="Restrct_endonuc-II-like"/>
</dbReference>
<dbReference type="InterPro" id="IPR012296">
    <property type="entry name" value="Nuclease_put_TT1808"/>
</dbReference>
<name>A0ABQ4CTZ5_9ACTN</name>
<dbReference type="CDD" id="cd06260">
    <property type="entry name" value="DUF820-like"/>
    <property type="match status" value="1"/>
</dbReference>
<dbReference type="Proteomes" id="UP000604117">
    <property type="component" value="Unassembled WGS sequence"/>
</dbReference>
<dbReference type="RefSeq" id="WP_239126890.1">
    <property type="nucleotide sequence ID" value="NZ_BONE01000034.1"/>
</dbReference>
<accession>A0ABQ4CTZ5</accession>
<dbReference type="PANTHER" id="PTHR35400">
    <property type="entry name" value="SLR1083 PROTEIN"/>
    <property type="match status" value="1"/>
</dbReference>
<dbReference type="PANTHER" id="PTHR35400:SF3">
    <property type="entry name" value="SLL1072 PROTEIN"/>
    <property type="match status" value="1"/>
</dbReference>
<dbReference type="InterPro" id="IPR008538">
    <property type="entry name" value="Uma2"/>
</dbReference>
<feature type="domain" description="Putative restriction endonuclease" evidence="1">
    <location>
        <begin position="18"/>
        <end position="175"/>
    </location>
</feature>
<organism evidence="2 3">
    <name type="scientific">Asanoa siamensis</name>
    <dbReference type="NCBI Taxonomy" id="926357"/>
    <lineage>
        <taxon>Bacteria</taxon>
        <taxon>Bacillati</taxon>
        <taxon>Actinomycetota</taxon>
        <taxon>Actinomycetes</taxon>
        <taxon>Micromonosporales</taxon>
        <taxon>Micromonosporaceae</taxon>
        <taxon>Asanoa</taxon>
    </lineage>
</organism>
<reference evidence="2 3" key="1">
    <citation type="submission" date="2021-01" db="EMBL/GenBank/DDBJ databases">
        <title>Whole genome shotgun sequence of Asanoa siamensis NBRC 107932.</title>
        <authorList>
            <person name="Komaki H."/>
            <person name="Tamura T."/>
        </authorList>
    </citation>
    <scope>NUCLEOTIDE SEQUENCE [LARGE SCALE GENOMIC DNA]</scope>
    <source>
        <strain evidence="2 3">NBRC 107932</strain>
    </source>
</reference>
<sequence>MTPDMPAVAEVPWTVDRLADLPESGYRFEIFDGSLLVSPPPAMPHIATTTLLRDALYDQAPRHFKLIESAALVPDARNYYVPDLIVVRAEVLKSRDRGVKPADVLLAIEVVSPSNPSNDLILKRNVYAHFGIPEYWIADRRDESLLVFHLGTNKHYELVAKCHAGDGWQSDRPFPVAIDPVDIFI</sequence>